<dbReference type="Gene3D" id="3.90.230.10">
    <property type="entry name" value="Creatinase/methionine aminopeptidase superfamily"/>
    <property type="match status" value="1"/>
</dbReference>
<feature type="binding site" evidence="6">
    <location>
        <position position="174"/>
    </location>
    <ligand>
        <name>substrate</name>
    </ligand>
</feature>
<keyword evidence="5 6" id="KW-0378">Hydrolase</keyword>
<reference evidence="9" key="1">
    <citation type="journal article" date="2015" name="ISME J.">
        <title>Aquifer environment selects for microbial species cohorts in sediment and groundwater.</title>
        <authorList>
            <person name="Hug L.A."/>
            <person name="Thomas B.C."/>
            <person name="Brown C.T."/>
            <person name="Frischkorn K.R."/>
            <person name="Williams K.H."/>
            <person name="Tringe S.G."/>
            <person name="Banfield J.F."/>
        </authorList>
    </citation>
    <scope>NUCLEOTIDE SEQUENCE</scope>
</reference>
<sequence>MTIKSASDFAAMRRAGRVVARIHEALREAARAGVSLLELDSIAARITRDGKTTSNFLNYQGFPAHTCLSVNEQIVHGIPTSRRLEEGDILGVDAGAIYEGWHADAAITFPIGDVPADTKTLIEATERALWAGIERATVGTRLGDIGHAIGSVAEKHRFGIVREYTGHGIGREMHEEPQVLNYGRPGTGMKLRKGMAICIEPMFNMGGDATRVLDDGWTVVTDDGSLSAHFEHTVAITPDGPQVLTE</sequence>
<dbReference type="AlphaFoldDB" id="A0A0H4TM14"/>
<keyword evidence="3 6" id="KW-0645">Protease</keyword>
<dbReference type="InterPro" id="IPR036005">
    <property type="entry name" value="Creatinase/aminopeptidase-like"/>
</dbReference>
<keyword evidence="2 6" id="KW-0031">Aminopeptidase</keyword>
<feature type="binding site" evidence="6">
    <location>
        <position position="93"/>
    </location>
    <ligand>
        <name>a divalent metal cation</name>
        <dbReference type="ChEBI" id="CHEBI:60240"/>
        <label>1</label>
    </ligand>
</feature>
<comment type="subunit">
    <text evidence="6">Monomer.</text>
</comment>
<dbReference type="GO" id="GO:0070006">
    <property type="term" value="F:metalloaminopeptidase activity"/>
    <property type="evidence" value="ECO:0007669"/>
    <property type="project" value="UniProtKB-UniRule"/>
</dbReference>
<dbReference type="NCBIfam" id="TIGR00500">
    <property type="entry name" value="met_pdase_I"/>
    <property type="match status" value="1"/>
</dbReference>
<feature type="binding site" evidence="6">
    <location>
        <position position="200"/>
    </location>
    <ligand>
        <name>a divalent metal cation</name>
        <dbReference type="ChEBI" id="CHEBI:60240"/>
        <label>2</label>
        <note>catalytic</note>
    </ligand>
</feature>
<proteinExistence type="inferred from homology"/>
<dbReference type="GO" id="GO:0046872">
    <property type="term" value="F:metal ion binding"/>
    <property type="evidence" value="ECO:0007669"/>
    <property type="project" value="UniProtKB-UniRule"/>
</dbReference>
<organism evidence="9">
    <name type="scientific">uncultured actinobacterium Rifle_16ft_4_minimus_2010</name>
    <dbReference type="NCBI Taxonomy" id="1665146"/>
    <lineage>
        <taxon>Bacteria</taxon>
        <taxon>Bacillati</taxon>
        <taxon>Actinomycetota</taxon>
        <taxon>Actinomycetes</taxon>
        <taxon>marine Actinobacteria clade</taxon>
        <taxon>environmental samples</taxon>
    </lineage>
</organism>
<comment type="cofactor">
    <cofactor evidence="6">
        <name>Co(2+)</name>
        <dbReference type="ChEBI" id="CHEBI:48828"/>
    </cofactor>
    <cofactor evidence="6">
        <name>Zn(2+)</name>
        <dbReference type="ChEBI" id="CHEBI:29105"/>
    </cofactor>
    <cofactor evidence="6">
        <name>Mn(2+)</name>
        <dbReference type="ChEBI" id="CHEBI:29035"/>
    </cofactor>
    <cofactor evidence="6">
        <name>Fe(2+)</name>
        <dbReference type="ChEBI" id="CHEBI:29033"/>
    </cofactor>
    <text evidence="6">Binds 2 divalent metal cations per subunit. Has a high-affinity and a low affinity metal-binding site. The true nature of the physiological cofactor is under debate. The enzyme is active with cobalt, zinc, manganese or divalent iron ions. Most likely, methionine aminopeptidases function as mononuclear Fe(2+)-metalloproteases under physiological conditions, and the catalytically relevant metal-binding site has been assigned to the histidine-containing high-affinity site.</text>
</comment>
<dbReference type="PRINTS" id="PR00599">
    <property type="entry name" value="MAPEPTIDASE"/>
</dbReference>
<protein>
    <recommendedName>
        <fullName evidence="6 7">Methionine aminopeptidase</fullName>
        <shortName evidence="6">MAP</shortName>
        <shortName evidence="6">MetAP</shortName>
        <ecNumber evidence="6 7">3.4.11.18</ecNumber>
    </recommendedName>
    <alternativeName>
        <fullName evidence="6">Peptidase M</fullName>
    </alternativeName>
</protein>
<dbReference type="Pfam" id="PF00557">
    <property type="entry name" value="Peptidase_M24"/>
    <property type="match status" value="1"/>
</dbReference>
<evidence type="ECO:0000256" key="2">
    <source>
        <dbReference type="ARBA" id="ARBA00022438"/>
    </source>
</evidence>
<dbReference type="CDD" id="cd01086">
    <property type="entry name" value="MetAP1"/>
    <property type="match status" value="1"/>
</dbReference>
<dbReference type="InterPro" id="IPR001714">
    <property type="entry name" value="Pept_M24_MAP"/>
</dbReference>
<evidence type="ECO:0000256" key="3">
    <source>
        <dbReference type="ARBA" id="ARBA00022670"/>
    </source>
</evidence>
<comment type="similarity">
    <text evidence="6">Belongs to the peptidase M24A family. Methionine aminopeptidase type 1 subfamily.</text>
</comment>
<dbReference type="PANTHER" id="PTHR43330:SF27">
    <property type="entry name" value="METHIONINE AMINOPEPTIDASE"/>
    <property type="match status" value="1"/>
</dbReference>
<evidence type="ECO:0000256" key="4">
    <source>
        <dbReference type="ARBA" id="ARBA00022723"/>
    </source>
</evidence>
<dbReference type="InterPro" id="IPR002467">
    <property type="entry name" value="Pept_M24A_MAP1"/>
</dbReference>
<dbReference type="InterPro" id="IPR000994">
    <property type="entry name" value="Pept_M24"/>
</dbReference>
<feature type="binding site" evidence="6">
    <location>
        <position position="231"/>
    </location>
    <ligand>
        <name>a divalent metal cation</name>
        <dbReference type="ChEBI" id="CHEBI:60240"/>
        <label>2</label>
        <note>catalytic</note>
    </ligand>
</feature>
<comment type="catalytic activity">
    <reaction evidence="6 7">
        <text>Release of N-terminal amino acids, preferentially methionine, from peptides and arylamides.</text>
        <dbReference type="EC" id="3.4.11.18"/>
    </reaction>
</comment>
<dbReference type="GO" id="GO:0005829">
    <property type="term" value="C:cytosol"/>
    <property type="evidence" value="ECO:0007669"/>
    <property type="project" value="TreeGrafter"/>
</dbReference>
<feature type="binding site" evidence="6">
    <location>
        <position position="167"/>
    </location>
    <ligand>
        <name>a divalent metal cation</name>
        <dbReference type="ChEBI" id="CHEBI:60240"/>
        <label>2</label>
        <note>catalytic</note>
    </ligand>
</feature>
<dbReference type="EC" id="3.4.11.18" evidence="6 7"/>
<keyword evidence="4 6" id="KW-0479">Metal-binding</keyword>
<evidence type="ECO:0000256" key="5">
    <source>
        <dbReference type="ARBA" id="ARBA00022801"/>
    </source>
</evidence>
<dbReference type="PANTHER" id="PTHR43330">
    <property type="entry name" value="METHIONINE AMINOPEPTIDASE"/>
    <property type="match status" value="1"/>
</dbReference>
<gene>
    <name evidence="6" type="primary">map</name>
</gene>
<name>A0A0H4TM14_9ACTN</name>
<feature type="binding site" evidence="6">
    <location>
        <position position="76"/>
    </location>
    <ligand>
        <name>substrate</name>
    </ligand>
</feature>
<evidence type="ECO:0000259" key="8">
    <source>
        <dbReference type="Pfam" id="PF00557"/>
    </source>
</evidence>
<dbReference type="PROSITE" id="PS00680">
    <property type="entry name" value="MAP_1"/>
    <property type="match status" value="1"/>
</dbReference>
<feature type="binding site" evidence="6">
    <location>
        <position position="104"/>
    </location>
    <ligand>
        <name>a divalent metal cation</name>
        <dbReference type="ChEBI" id="CHEBI:60240"/>
        <label>1</label>
    </ligand>
</feature>
<dbReference type="SUPFAM" id="SSF55920">
    <property type="entry name" value="Creatinase/aminopeptidase"/>
    <property type="match status" value="1"/>
</dbReference>
<feature type="binding site" evidence="6">
    <location>
        <position position="104"/>
    </location>
    <ligand>
        <name>a divalent metal cation</name>
        <dbReference type="ChEBI" id="CHEBI:60240"/>
        <label>2</label>
        <note>catalytic</note>
    </ligand>
</feature>
<feature type="binding site" evidence="6">
    <location>
        <position position="231"/>
    </location>
    <ligand>
        <name>a divalent metal cation</name>
        <dbReference type="ChEBI" id="CHEBI:60240"/>
        <label>1</label>
    </ligand>
</feature>
<evidence type="ECO:0000256" key="7">
    <source>
        <dbReference type="RuleBase" id="RU003653"/>
    </source>
</evidence>
<accession>A0A0H4TM14</accession>
<dbReference type="HAMAP" id="MF_01974">
    <property type="entry name" value="MetAP_1"/>
    <property type="match status" value="1"/>
</dbReference>
<evidence type="ECO:0000256" key="1">
    <source>
        <dbReference type="ARBA" id="ARBA00002521"/>
    </source>
</evidence>
<dbReference type="GO" id="GO:0004239">
    <property type="term" value="F:initiator methionyl aminopeptidase activity"/>
    <property type="evidence" value="ECO:0007669"/>
    <property type="project" value="UniProtKB-UniRule"/>
</dbReference>
<dbReference type="GO" id="GO:0006508">
    <property type="term" value="P:proteolysis"/>
    <property type="evidence" value="ECO:0007669"/>
    <property type="project" value="UniProtKB-KW"/>
</dbReference>
<comment type="function">
    <text evidence="1 6">Removes the N-terminal methionine from nascent proteins. The N-terminal methionine is often cleaved when the second residue in the primary sequence is small and uncharged (Met-Ala-, Cys, Gly, Pro, Ser, Thr, or Val). Requires deformylation of the N(alpha)-formylated initiator methionine before it can be hydrolyzed.</text>
</comment>
<dbReference type="EMBL" id="KT006971">
    <property type="protein sequence ID" value="AKQ01609.1"/>
    <property type="molecule type" value="Genomic_DNA"/>
</dbReference>
<feature type="domain" description="Peptidase M24" evidence="8">
    <location>
        <begin position="11"/>
        <end position="237"/>
    </location>
</feature>
<evidence type="ECO:0000313" key="9">
    <source>
        <dbReference type="EMBL" id="AKQ01609.1"/>
    </source>
</evidence>
<evidence type="ECO:0000256" key="6">
    <source>
        <dbReference type="HAMAP-Rule" id="MF_01974"/>
    </source>
</evidence>